<feature type="coiled-coil region" evidence="2">
    <location>
        <begin position="52"/>
        <end position="111"/>
    </location>
</feature>
<evidence type="ECO:0000259" key="4">
    <source>
        <dbReference type="Pfam" id="PF21773"/>
    </source>
</evidence>
<dbReference type="EMBL" id="GBRD01003855">
    <property type="protein sequence ID" value="JAG61966.1"/>
    <property type="molecule type" value="Transcribed_RNA"/>
</dbReference>
<dbReference type="InterPro" id="IPR049258">
    <property type="entry name" value="ODAD1_CC"/>
</dbReference>
<feature type="compositionally biased region" description="Polar residues" evidence="3">
    <location>
        <begin position="185"/>
        <end position="196"/>
    </location>
</feature>
<evidence type="ECO:0000256" key="3">
    <source>
        <dbReference type="SAM" id="MobiDB-lite"/>
    </source>
</evidence>
<name>A0A0K8T987_LYGHE</name>
<dbReference type="Pfam" id="PF21773">
    <property type="entry name" value="ODAD1_CC"/>
    <property type="match status" value="1"/>
</dbReference>
<evidence type="ECO:0000313" key="5">
    <source>
        <dbReference type="EMBL" id="JAG61966.1"/>
    </source>
</evidence>
<reference evidence="5" key="1">
    <citation type="submission" date="2014-09" db="EMBL/GenBank/DDBJ databases">
        <authorList>
            <person name="Magalhaes I.L.F."/>
            <person name="Oliveira U."/>
            <person name="Santos F.R."/>
            <person name="Vidigal T.H.D.A."/>
            <person name="Brescovit A.D."/>
            <person name="Santos A.J."/>
        </authorList>
    </citation>
    <scope>NUCLEOTIDE SEQUENCE</scope>
</reference>
<proteinExistence type="predicted"/>
<protein>
    <recommendedName>
        <fullName evidence="4">ODAD1 central coiled coil region domain-containing protein</fullName>
    </recommendedName>
</protein>
<feature type="domain" description="ODAD1 central coiled coil region" evidence="4">
    <location>
        <begin position="4"/>
        <end position="143"/>
    </location>
</feature>
<dbReference type="InterPro" id="IPR051876">
    <property type="entry name" value="ODA-DC/CCD"/>
</dbReference>
<organism evidence="5">
    <name type="scientific">Lygus hesperus</name>
    <name type="common">Western plant bug</name>
    <dbReference type="NCBI Taxonomy" id="30085"/>
    <lineage>
        <taxon>Eukaryota</taxon>
        <taxon>Metazoa</taxon>
        <taxon>Ecdysozoa</taxon>
        <taxon>Arthropoda</taxon>
        <taxon>Hexapoda</taxon>
        <taxon>Insecta</taxon>
        <taxon>Pterygota</taxon>
        <taxon>Neoptera</taxon>
        <taxon>Paraneoptera</taxon>
        <taxon>Hemiptera</taxon>
        <taxon>Heteroptera</taxon>
        <taxon>Panheteroptera</taxon>
        <taxon>Cimicomorpha</taxon>
        <taxon>Miridae</taxon>
        <taxon>Mirini</taxon>
        <taxon>Lygus</taxon>
    </lineage>
</organism>
<accession>A0A0K8T987</accession>
<feature type="non-terminal residue" evidence="5">
    <location>
        <position position="1"/>
    </location>
</feature>
<dbReference type="AlphaFoldDB" id="A0A0K8T987"/>
<dbReference type="PANTHER" id="PTHR21694">
    <property type="entry name" value="COILED-COIL DOMAIN-CONTAINING PROTEIN 63"/>
    <property type="match status" value="1"/>
</dbReference>
<dbReference type="PANTHER" id="PTHR21694:SF18">
    <property type="entry name" value="COILED-COIL DOMAIN-CONTAINING PROTEIN 63"/>
    <property type="match status" value="1"/>
</dbReference>
<sequence length="196" mass="22452">ARGKKQELLNLTNIYNKIMDEIVEFVASDDIDTICEAFKSCEDENFAVFNYVNEVNCEAESLNDAARAVKHKIDKEKALKVERVAQLADDVQSLEKDLAEIQVDIDELKKVRELIHGDLNIITSNLKEITDVARCSSSPFFYLVEDNLHVNMSNVHLFLMVLEKQVMRIMISLEPKREDTPPKTPSKTSFMPSRKF</sequence>
<feature type="region of interest" description="Disordered" evidence="3">
    <location>
        <begin position="174"/>
        <end position="196"/>
    </location>
</feature>
<evidence type="ECO:0000256" key="2">
    <source>
        <dbReference type="SAM" id="Coils"/>
    </source>
</evidence>
<evidence type="ECO:0000256" key="1">
    <source>
        <dbReference type="ARBA" id="ARBA00023054"/>
    </source>
</evidence>
<keyword evidence="1 2" id="KW-0175">Coiled coil</keyword>